<evidence type="ECO:0000256" key="1">
    <source>
        <dbReference type="ARBA" id="ARBA00004141"/>
    </source>
</evidence>
<evidence type="ECO:0000256" key="3">
    <source>
        <dbReference type="ARBA" id="ARBA00022989"/>
    </source>
</evidence>
<feature type="transmembrane region" description="Helical" evidence="5">
    <location>
        <begin position="36"/>
        <end position="62"/>
    </location>
</feature>
<feature type="transmembrane region" description="Helical" evidence="5">
    <location>
        <begin position="205"/>
        <end position="229"/>
    </location>
</feature>
<dbReference type="InterPro" id="IPR044880">
    <property type="entry name" value="NCX_ion-bd_dom_sf"/>
</dbReference>
<keyword evidence="3 5" id="KW-1133">Transmembrane helix</keyword>
<gene>
    <name evidence="7" type="ORF">H8Z77_01510</name>
</gene>
<evidence type="ECO:0000313" key="7">
    <source>
        <dbReference type="EMBL" id="MBC5786705.1"/>
    </source>
</evidence>
<organism evidence="7 8">
    <name type="scientific">Clostridium facile</name>
    <dbReference type="NCBI Taxonomy" id="2763035"/>
    <lineage>
        <taxon>Bacteria</taxon>
        <taxon>Bacillati</taxon>
        <taxon>Bacillota</taxon>
        <taxon>Clostridia</taxon>
        <taxon>Eubacteriales</taxon>
        <taxon>Clostridiaceae</taxon>
        <taxon>Clostridium</taxon>
    </lineage>
</organism>
<dbReference type="Gene3D" id="1.20.1420.30">
    <property type="entry name" value="NCX, central ion-binding region"/>
    <property type="match status" value="2"/>
</dbReference>
<evidence type="ECO:0000256" key="2">
    <source>
        <dbReference type="ARBA" id="ARBA00022692"/>
    </source>
</evidence>
<proteinExistence type="predicted"/>
<feature type="transmembrane region" description="Helical" evidence="5">
    <location>
        <begin position="171"/>
        <end position="193"/>
    </location>
</feature>
<feature type="transmembrane region" description="Helical" evidence="5">
    <location>
        <begin position="6"/>
        <end position="24"/>
    </location>
</feature>
<dbReference type="PANTHER" id="PTHR10846:SF8">
    <property type="entry name" value="INNER MEMBRANE PROTEIN YRBG"/>
    <property type="match status" value="1"/>
</dbReference>
<feature type="transmembrane region" description="Helical" evidence="5">
    <location>
        <begin position="101"/>
        <end position="121"/>
    </location>
</feature>
<feature type="transmembrane region" description="Helical" evidence="5">
    <location>
        <begin position="127"/>
        <end position="146"/>
    </location>
</feature>
<dbReference type="Pfam" id="PF01699">
    <property type="entry name" value="Na_Ca_ex"/>
    <property type="match status" value="2"/>
</dbReference>
<dbReference type="InterPro" id="IPR004837">
    <property type="entry name" value="NaCa_Exmemb"/>
</dbReference>
<comment type="caution">
    <text evidence="7">The sequence shown here is derived from an EMBL/GenBank/DDBJ whole genome shotgun (WGS) entry which is preliminary data.</text>
</comment>
<dbReference type="Proteomes" id="UP000649151">
    <property type="component" value="Unassembled WGS sequence"/>
</dbReference>
<feature type="transmembrane region" description="Helical" evidence="5">
    <location>
        <begin position="269"/>
        <end position="289"/>
    </location>
</feature>
<keyword evidence="2 5" id="KW-0812">Transmembrane</keyword>
<feature type="domain" description="Sodium/calcium exchanger membrane region" evidence="6">
    <location>
        <begin position="173"/>
        <end position="321"/>
    </location>
</feature>
<dbReference type="InterPro" id="IPR004481">
    <property type="entry name" value="K/Na/Ca-exchanger"/>
</dbReference>
<sequence length="322" mass="34724">MIYLFYFILAAAVILFATRLSYYIDLLDKTTGLSGAFLGGVMLAAVTSIPELITSITAVAIVKQPDMVIGNILGSNLFNITVLGALMLFGMKKFKNSSLAFAHKNTCYALLVVTVLVSLVLYAQLEFQIFTVSWVSIAIMVVYLFAVRKMSSSEGEEENDPLVIDMSTKQIVIRFIINSILLVVASVLITIISDQIAVDLGLGKTFAGALLLAVATSLPELASSIGLVFRGNFNATVGNIVGSNLFNFTILFVSDLFLVHGTIYDQSGVSLLVYGSISTIVLTLLLLAKSKQDKLKPKLQTVIYSVGAVLCTAGYLVYLAFH</sequence>
<dbReference type="RefSeq" id="WP_069989182.1">
    <property type="nucleotide sequence ID" value="NZ_JACOQK010000001.1"/>
</dbReference>
<keyword evidence="4 5" id="KW-0472">Membrane</keyword>
<evidence type="ECO:0000256" key="5">
    <source>
        <dbReference type="SAM" id="Phobius"/>
    </source>
</evidence>
<comment type="subcellular location">
    <subcellularLocation>
        <location evidence="1">Membrane</location>
        <topology evidence="1">Multi-pass membrane protein</topology>
    </subcellularLocation>
</comment>
<feature type="transmembrane region" description="Helical" evidence="5">
    <location>
        <begin position="241"/>
        <end position="263"/>
    </location>
</feature>
<protein>
    <submittedName>
        <fullName evidence="7">Sodium:calcium antiporter</fullName>
    </submittedName>
</protein>
<keyword evidence="8" id="KW-1185">Reference proteome</keyword>
<evidence type="ECO:0000313" key="8">
    <source>
        <dbReference type="Proteomes" id="UP000649151"/>
    </source>
</evidence>
<reference evidence="7 8" key="1">
    <citation type="submission" date="2020-08" db="EMBL/GenBank/DDBJ databases">
        <title>Genome public.</title>
        <authorList>
            <person name="Liu C."/>
            <person name="Sun Q."/>
        </authorList>
    </citation>
    <scope>NUCLEOTIDE SEQUENCE [LARGE SCALE GENOMIC DNA]</scope>
    <source>
        <strain evidence="7 8">NSJ-27</strain>
    </source>
</reference>
<dbReference type="PANTHER" id="PTHR10846">
    <property type="entry name" value="SODIUM/POTASSIUM/CALCIUM EXCHANGER"/>
    <property type="match status" value="1"/>
</dbReference>
<evidence type="ECO:0000256" key="4">
    <source>
        <dbReference type="ARBA" id="ARBA00023136"/>
    </source>
</evidence>
<dbReference type="EMBL" id="JACOQK010000001">
    <property type="protein sequence ID" value="MBC5786705.1"/>
    <property type="molecule type" value="Genomic_DNA"/>
</dbReference>
<feature type="transmembrane region" description="Helical" evidence="5">
    <location>
        <begin position="68"/>
        <end position="89"/>
    </location>
</feature>
<accession>A0ABR7INJ5</accession>
<feature type="transmembrane region" description="Helical" evidence="5">
    <location>
        <begin position="301"/>
        <end position="321"/>
    </location>
</feature>
<evidence type="ECO:0000259" key="6">
    <source>
        <dbReference type="Pfam" id="PF01699"/>
    </source>
</evidence>
<name>A0ABR7INJ5_9CLOT</name>
<feature type="domain" description="Sodium/calcium exchanger membrane region" evidence="6">
    <location>
        <begin position="4"/>
        <end position="145"/>
    </location>
</feature>